<dbReference type="EMBL" id="JAPZBO010000004">
    <property type="protein sequence ID" value="KAJ5318347.1"/>
    <property type="molecule type" value="Genomic_DNA"/>
</dbReference>
<evidence type="ECO:0000256" key="1">
    <source>
        <dbReference type="ARBA" id="ARBA00007806"/>
    </source>
</evidence>
<dbReference type="GO" id="GO:0004553">
    <property type="term" value="F:hydrolase activity, hydrolyzing O-glycosyl compounds"/>
    <property type="evidence" value="ECO:0007669"/>
    <property type="project" value="InterPro"/>
</dbReference>
<keyword evidence="2" id="KW-0326">Glycosidase</keyword>
<gene>
    <name evidence="5" type="ORF">N7476_004767</name>
</gene>
<accession>A0A9W9PYN1</accession>
<feature type="domain" description="Glycoside hydrolase family 31 TIM barrel" evidence="3">
    <location>
        <begin position="196"/>
        <end position="502"/>
    </location>
</feature>
<keyword evidence="6" id="KW-1185">Reference proteome</keyword>
<dbReference type="InterPro" id="IPR051816">
    <property type="entry name" value="Glycosyl_Hydrolase_31"/>
</dbReference>
<dbReference type="Gene3D" id="3.20.20.80">
    <property type="entry name" value="Glycosidases"/>
    <property type="match status" value="1"/>
</dbReference>
<reference evidence="5" key="2">
    <citation type="journal article" date="2023" name="IMA Fungus">
        <title>Comparative genomic study of the Penicillium genus elucidates a diverse pangenome and 15 lateral gene transfer events.</title>
        <authorList>
            <person name="Petersen C."/>
            <person name="Sorensen T."/>
            <person name="Nielsen M.R."/>
            <person name="Sondergaard T.E."/>
            <person name="Sorensen J.L."/>
            <person name="Fitzpatrick D.A."/>
            <person name="Frisvad J.C."/>
            <person name="Nielsen K.L."/>
        </authorList>
    </citation>
    <scope>NUCLEOTIDE SEQUENCE</scope>
    <source>
        <strain evidence="5">IBT 21472</strain>
    </source>
</reference>
<dbReference type="Pfam" id="PF21365">
    <property type="entry name" value="Glyco_hydro_31_3rd"/>
    <property type="match status" value="1"/>
</dbReference>
<dbReference type="Pfam" id="PF01055">
    <property type="entry name" value="Glyco_hydro_31_2nd"/>
    <property type="match status" value="1"/>
</dbReference>
<evidence type="ECO:0008006" key="7">
    <source>
        <dbReference type="Google" id="ProtNLM"/>
    </source>
</evidence>
<dbReference type="InterPro" id="IPR017853">
    <property type="entry name" value="GH"/>
</dbReference>
<dbReference type="SUPFAM" id="SSF51445">
    <property type="entry name" value="(Trans)glycosidases"/>
    <property type="match status" value="1"/>
</dbReference>
<dbReference type="Gene3D" id="2.60.40.1180">
    <property type="entry name" value="Golgi alpha-mannosidase II"/>
    <property type="match status" value="2"/>
</dbReference>
<proteinExistence type="inferred from homology"/>
<dbReference type="PANTHER" id="PTHR43863:SF2">
    <property type="entry name" value="MALTASE-GLUCOAMYLASE"/>
    <property type="match status" value="1"/>
</dbReference>
<dbReference type="GO" id="GO:0005975">
    <property type="term" value="P:carbohydrate metabolic process"/>
    <property type="evidence" value="ECO:0007669"/>
    <property type="project" value="InterPro"/>
</dbReference>
<dbReference type="InterPro" id="IPR013780">
    <property type="entry name" value="Glyco_hydro_b"/>
</dbReference>
<feature type="domain" description="Glycosyl hydrolase family 31 C-terminal" evidence="4">
    <location>
        <begin position="511"/>
        <end position="602"/>
    </location>
</feature>
<evidence type="ECO:0000259" key="3">
    <source>
        <dbReference type="Pfam" id="PF01055"/>
    </source>
</evidence>
<name>A0A9W9PYN1_9EURO</name>
<evidence type="ECO:0000313" key="6">
    <source>
        <dbReference type="Proteomes" id="UP001147746"/>
    </source>
</evidence>
<dbReference type="PANTHER" id="PTHR43863">
    <property type="entry name" value="HYDROLASE, PUTATIVE (AFU_ORTHOLOGUE AFUA_1G03140)-RELATED"/>
    <property type="match status" value="1"/>
</dbReference>
<keyword evidence="2" id="KW-0378">Hydrolase</keyword>
<evidence type="ECO:0000259" key="4">
    <source>
        <dbReference type="Pfam" id="PF21365"/>
    </source>
</evidence>
<comment type="caution">
    <text evidence="5">The sequence shown here is derived from an EMBL/GenBank/DDBJ whole genome shotgun (WGS) entry which is preliminary data.</text>
</comment>
<dbReference type="CDD" id="cd06595">
    <property type="entry name" value="GH31_u1"/>
    <property type="match status" value="1"/>
</dbReference>
<evidence type="ECO:0000313" key="5">
    <source>
        <dbReference type="EMBL" id="KAJ5318347.1"/>
    </source>
</evidence>
<dbReference type="AlphaFoldDB" id="A0A9W9PYN1"/>
<protein>
    <recommendedName>
        <fullName evidence="7">Alpha-xylosidase</fullName>
    </recommendedName>
</protein>
<reference evidence="5" key="1">
    <citation type="submission" date="2022-12" db="EMBL/GenBank/DDBJ databases">
        <authorList>
            <person name="Petersen C."/>
        </authorList>
    </citation>
    <scope>NUCLEOTIDE SEQUENCE</scope>
    <source>
        <strain evidence="5">IBT 21472</strain>
    </source>
</reference>
<sequence>MRREQLHCHPLANPASVVTSKDAKYRITVLTDGLVRLEWSPNASFMDCASTFALNRNLPTPEFRVLDRGQDGLEILTSRFKLSYDKKSFSASGLTVQVLGSLTDYDSIWRYGSEVKDLGGTTRTLDEINGRINLGPAVISRRGFALIDDSKSMLFESDGWVTARDCKDAIDLYLFAYGHDYHYAIETLYALSGHQPLLPRWALGNWWSRFHAYSEMEYLDLMDEFKRKGIPMSVAVLDMDWHLVRQEVCRKAGVSGWTGYTWDKSLFPDPASFGRELHKRGLKVSLNDHPADGIASFEEPYHRVARALDYDTSNGDTIPFDITNRKFCDTFFKILHRQVEEDSVCDFWWIDWQQGPHSRVMGIDPLWMLNHFQYLDNMRPGRHPLIFSRFAGPGSHRYPIGFSGDTIVSWESLEFQPEFTNCASNIGYGWWSHDIGGHMQGKRDDELQTRWVQYGVFSPIMRLHSAANPWNVKEPWHFRPEHSKIQSEFLRLRHKLVPYLQTMNMRAARGGMPLCRPVYWSYPESDEAYQVPNQYMFGSNMIVAPITRPQSQTTYLAKTKAWLPSGMYADLFTGAVYKGDRTLWLHRTLQHYPVLAPCGAIIPMDGSEIAENGCPIPNHLEIVVIPGADGTFELLEEQPDQHGVASLDSTSVTNFTFSQAEGKLTISPPSSCVGLPSKRTWTIRFHTTILAGQVQVMVGSQLTRCTPERIPNGFKLEIKEASINSRISIAIGEDPKLQGPSHLDLCSEILAAAQIKYDLKETIWKALTLEPSRLRQASRLHGIDMGQDVLDALLEQLYALDG</sequence>
<comment type="similarity">
    <text evidence="1 2">Belongs to the glycosyl hydrolase 31 family.</text>
</comment>
<dbReference type="Proteomes" id="UP001147746">
    <property type="component" value="Unassembled WGS sequence"/>
</dbReference>
<dbReference type="InterPro" id="IPR000322">
    <property type="entry name" value="Glyco_hydro_31_TIM"/>
</dbReference>
<organism evidence="5 6">
    <name type="scientific">Penicillium atrosanguineum</name>
    <dbReference type="NCBI Taxonomy" id="1132637"/>
    <lineage>
        <taxon>Eukaryota</taxon>
        <taxon>Fungi</taxon>
        <taxon>Dikarya</taxon>
        <taxon>Ascomycota</taxon>
        <taxon>Pezizomycotina</taxon>
        <taxon>Eurotiomycetes</taxon>
        <taxon>Eurotiomycetidae</taxon>
        <taxon>Eurotiales</taxon>
        <taxon>Aspergillaceae</taxon>
        <taxon>Penicillium</taxon>
    </lineage>
</organism>
<dbReference type="InterPro" id="IPR048395">
    <property type="entry name" value="Glyco_hydro_31_C"/>
</dbReference>
<evidence type="ECO:0000256" key="2">
    <source>
        <dbReference type="RuleBase" id="RU361185"/>
    </source>
</evidence>
<dbReference type="SUPFAM" id="SSF51011">
    <property type="entry name" value="Glycosyl hydrolase domain"/>
    <property type="match status" value="1"/>
</dbReference>